<dbReference type="InterPro" id="IPR013762">
    <property type="entry name" value="Integrase-like_cat_sf"/>
</dbReference>
<evidence type="ECO:0000256" key="4">
    <source>
        <dbReference type="ARBA" id="ARBA00023172"/>
    </source>
</evidence>
<gene>
    <name evidence="8" type="ORF">QO001_005035</name>
</gene>
<keyword evidence="2" id="KW-0229">DNA integration</keyword>
<dbReference type="InterPro" id="IPR010998">
    <property type="entry name" value="Integrase_recombinase_N"/>
</dbReference>
<evidence type="ECO:0000313" key="9">
    <source>
        <dbReference type="Proteomes" id="UP001223420"/>
    </source>
</evidence>
<dbReference type="InterPro" id="IPR053876">
    <property type="entry name" value="Phage_int_M"/>
</dbReference>
<dbReference type="Gene3D" id="3.30.160.390">
    <property type="entry name" value="Integrase, DNA-binding domain"/>
    <property type="match status" value="1"/>
</dbReference>
<protein>
    <submittedName>
        <fullName evidence="8">Integrase</fullName>
    </submittedName>
</protein>
<dbReference type="Pfam" id="PF00589">
    <property type="entry name" value="Phage_integrase"/>
    <property type="match status" value="1"/>
</dbReference>
<dbReference type="InterPro" id="IPR050808">
    <property type="entry name" value="Phage_Integrase"/>
</dbReference>
<sequence>MARRAAADNVLRITQAGLARLVLDPGQTDRVWWDADLAGLGYRLRGTRGTWVVRPPRFGGKSALITLGAADALSVIEARRLAQARIGMVSKGEDPRADRRRERKAPALTLGKVFESYTAAKSKTEGRKPKLRDSTLANLRTHVNKHFADLHAKEVATVTRADVAKMLRDTSDKSGEQAALRARRTLSTIFSWAIGEGMTETNPVIGTNAPAEDIRRDRVLSRDELIAVWNACPPDGDFGRIVRLLVLTGQRRDEVAGMLWSEVDIDAALWRLPPERTKNGRPHAVPLSPAALAILEGMPRVAERDHAFGSGDGPYQGFSKAKARLDKVVKIAPWRLHDLRRTTGTGLGEIGILPHVIEHVLNHVSGYRAGVAGIYQRHNYATEMREALIRWAEHVAQITTP</sequence>
<dbReference type="RefSeq" id="WP_230367610.1">
    <property type="nucleotide sequence ID" value="NZ_JAJALK010000013.1"/>
</dbReference>
<dbReference type="Pfam" id="PF13356">
    <property type="entry name" value="Arm-DNA-bind_3"/>
    <property type="match status" value="1"/>
</dbReference>
<dbReference type="Gene3D" id="1.10.150.130">
    <property type="match status" value="1"/>
</dbReference>
<comment type="similarity">
    <text evidence="1">Belongs to the 'phage' integrase family.</text>
</comment>
<dbReference type="GO" id="GO:0015074">
    <property type="term" value="P:DNA integration"/>
    <property type="evidence" value="ECO:0007669"/>
    <property type="project" value="UniProtKB-KW"/>
</dbReference>
<evidence type="ECO:0000256" key="1">
    <source>
        <dbReference type="ARBA" id="ARBA00008857"/>
    </source>
</evidence>
<dbReference type="InterPro" id="IPR025166">
    <property type="entry name" value="Integrase_DNA_bind_dom"/>
</dbReference>
<keyword evidence="3 5" id="KW-0238">DNA-binding</keyword>
<dbReference type="CDD" id="cd00801">
    <property type="entry name" value="INT_P4_C"/>
    <property type="match status" value="1"/>
</dbReference>
<keyword evidence="4" id="KW-0233">DNA recombination</keyword>
<comment type="caution">
    <text evidence="8">The sequence shown here is derived from an EMBL/GenBank/DDBJ whole genome shotgun (WGS) entry which is preliminary data.</text>
</comment>
<dbReference type="InterPro" id="IPR011010">
    <property type="entry name" value="DNA_brk_join_enz"/>
</dbReference>
<dbReference type="GO" id="GO:0006310">
    <property type="term" value="P:DNA recombination"/>
    <property type="evidence" value="ECO:0007669"/>
    <property type="project" value="UniProtKB-KW"/>
</dbReference>
<dbReference type="PANTHER" id="PTHR30629:SF2">
    <property type="entry name" value="PROPHAGE INTEGRASE INTS-RELATED"/>
    <property type="match status" value="1"/>
</dbReference>
<dbReference type="SUPFAM" id="SSF56349">
    <property type="entry name" value="DNA breaking-rejoining enzymes"/>
    <property type="match status" value="1"/>
</dbReference>
<dbReference type="PROSITE" id="PS51898">
    <property type="entry name" value="TYR_RECOMBINASE"/>
    <property type="match status" value="1"/>
</dbReference>
<evidence type="ECO:0000256" key="3">
    <source>
        <dbReference type="ARBA" id="ARBA00023125"/>
    </source>
</evidence>
<dbReference type="Gene3D" id="1.10.443.10">
    <property type="entry name" value="Intergrase catalytic core"/>
    <property type="match status" value="1"/>
</dbReference>
<dbReference type="InterPro" id="IPR038488">
    <property type="entry name" value="Integrase_DNA-bd_sf"/>
</dbReference>
<reference evidence="8" key="1">
    <citation type="submission" date="2023-07" db="EMBL/GenBank/DDBJ databases">
        <title>Genomic Encyclopedia of Type Strains, Phase IV (KMG-IV): sequencing the most valuable type-strain genomes for metagenomic binning, comparative biology and taxonomic classification.</title>
        <authorList>
            <person name="Goeker M."/>
        </authorList>
    </citation>
    <scope>NUCLEOTIDE SEQUENCE</scope>
    <source>
        <strain evidence="8">DSM 19569</strain>
    </source>
</reference>
<accession>A0AAJ1TSF7</accession>
<dbReference type="Proteomes" id="UP001223420">
    <property type="component" value="Unassembled WGS sequence"/>
</dbReference>
<proteinExistence type="inferred from homology"/>
<dbReference type="InterPro" id="IPR044068">
    <property type="entry name" value="CB"/>
</dbReference>
<dbReference type="PROSITE" id="PS51900">
    <property type="entry name" value="CB"/>
    <property type="match status" value="1"/>
</dbReference>
<name>A0AAJ1TSF7_9HYPH</name>
<dbReference type="AlphaFoldDB" id="A0AAJ1TSF7"/>
<feature type="domain" description="Core-binding (CB)" evidence="7">
    <location>
        <begin position="108"/>
        <end position="194"/>
    </location>
</feature>
<dbReference type="InterPro" id="IPR002104">
    <property type="entry name" value="Integrase_catalytic"/>
</dbReference>
<feature type="domain" description="Tyr recombinase" evidence="6">
    <location>
        <begin position="215"/>
        <end position="389"/>
    </location>
</feature>
<evidence type="ECO:0000256" key="5">
    <source>
        <dbReference type="PROSITE-ProRule" id="PRU01248"/>
    </source>
</evidence>
<dbReference type="PANTHER" id="PTHR30629">
    <property type="entry name" value="PROPHAGE INTEGRASE"/>
    <property type="match status" value="1"/>
</dbReference>
<evidence type="ECO:0000259" key="7">
    <source>
        <dbReference type="PROSITE" id="PS51900"/>
    </source>
</evidence>
<dbReference type="EMBL" id="JAUSWL010000012">
    <property type="protein sequence ID" value="MDQ0546086.1"/>
    <property type="molecule type" value="Genomic_DNA"/>
</dbReference>
<dbReference type="Pfam" id="PF22022">
    <property type="entry name" value="Phage_int_M"/>
    <property type="match status" value="1"/>
</dbReference>
<evidence type="ECO:0000259" key="6">
    <source>
        <dbReference type="PROSITE" id="PS51898"/>
    </source>
</evidence>
<dbReference type="GO" id="GO:0003677">
    <property type="term" value="F:DNA binding"/>
    <property type="evidence" value="ECO:0007669"/>
    <property type="project" value="UniProtKB-UniRule"/>
</dbReference>
<evidence type="ECO:0000256" key="2">
    <source>
        <dbReference type="ARBA" id="ARBA00022908"/>
    </source>
</evidence>
<evidence type="ECO:0000313" key="8">
    <source>
        <dbReference type="EMBL" id="MDQ0546086.1"/>
    </source>
</evidence>
<organism evidence="8 9">
    <name type="scientific">Methylobacterium brachiatum</name>
    <dbReference type="NCBI Taxonomy" id="269660"/>
    <lineage>
        <taxon>Bacteria</taxon>
        <taxon>Pseudomonadati</taxon>
        <taxon>Pseudomonadota</taxon>
        <taxon>Alphaproteobacteria</taxon>
        <taxon>Hyphomicrobiales</taxon>
        <taxon>Methylobacteriaceae</taxon>
        <taxon>Methylobacterium</taxon>
    </lineage>
</organism>